<dbReference type="Pfam" id="PF01535">
    <property type="entry name" value="PPR"/>
    <property type="match status" value="1"/>
</dbReference>
<feature type="repeat" description="PPR" evidence="2">
    <location>
        <begin position="832"/>
        <end position="866"/>
    </location>
</feature>
<accession>A0A103Y4L4</accession>
<dbReference type="CDD" id="cd04925">
    <property type="entry name" value="ACT_ACR_2"/>
    <property type="match status" value="1"/>
</dbReference>
<feature type="domain" description="ACT" evidence="5">
    <location>
        <begin position="29"/>
        <end position="109"/>
    </location>
</feature>
<dbReference type="PANTHER" id="PTHR31096">
    <property type="entry name" value="ACT DOMAIN-CONTAINING PROTEIN ACR4-RELATED"/>
    <property type="match status" value="1"/>
</dbReference>
<dbReference type="Proteomes" id="UP000243975">
    <property type="component" value="Unassembled WGS sequence"/>
</dbReference>
<evidence type="ECO:0000259" key="5">
    <source>
        <dbReference type="PROSITE" id="PS51671"/>
    </source>
</evidence>
<feature type="domain" description="ACT" evidence="5">
    <location>
        <begin position="118"/>
        <end position="201"/>
    </location>
</feature>
<dbReference type="Gramene" id="KVI02426">
    <property type="protein sequence ID" value="KVI02426"/>
    <property type="gene ID" value="Ccrd_019294"/>
</dbReference>
<dbReference type="STRING" id="59895.A0A103Y4L4"/>
<dbReference type="InterPro" id="IPR002885">
    <property type="entry name" value="PPR_rpt"/>
</dbReference>
<dbReference type="Gene3D" id="1.25.40.10">
    <property type="entry name" value="Tetratricopeptide repeat domain"/>
    <property type="match status" value="4"/>
</dbReference>
<feature type="repeat" description="PPR" evidence="2">
    <location>
        <begin position="937"/>
        <end position="971"/>
    </location>
</feature>
<reference evidence="6 7" key="1">
    <citation type="journal article" date="2016" name="Sci. Rep.">
        <title>The genome sequence of the outbreeding globe artichoke constructed de novo incorporating a phase-aware low-pass sequencing strategy of F1 progeny.</title>
        <authorList>
            <person name="Scaglione D."/>
            <person name="Reyes-Chin-Wo S."/>
            <person name="Acquadro A."/>
            <person name="Froenicke L."/>
            <person name="Portis E."/>
            <person name="Beitel C."/>
            <person name="Tirone M."/>
            <person name="Mauro R."/>
            <person name="Lo Monaco A."/>
            <person name="Mauromicale G."/>
            <person name="Faccioli P."/>
            <person name="Cattivelli L."/>
            <person name="Rieseberg L."/>
            <person name="Michelmore R."/>
            <person name="Lanteri S."/>
        </authorList>
    </citation>
    <scope>NUCLEOTIDE SEQUENCE [LARGE SCALE GENOMIC DNA]</scope>
    <source>
        <strain evidence="6">2C</strain>
    </source>
</reference>
<dbReference type="EMBL" id="LEKV01002653">
    <property type="protein sequence ID" value="KVI02426.1"/>
    <property type="molecule type" value="Genomic_DNA"/>
</dbReference>
<name>A0A103Y4L4_CYNCS</name>
<evidence type="ECO:0000313" key="6">
    <source>
        <dbReference type="EMBL" id="KVI02426.1"/>
    </source>
</evidence>
<dbReference type="PROSITE" id="PS51375">
    <property type="entry name" value="PPR"/>
    <property type="match status" value="5"/>
</dbReference>
<comment type="caution">
    <text evidence="6">The sequence shown here is derived from an EMBL/GenBank/DDBJ whole genome shotgun (WGS) entry which is preliminary data.</text>
</comment>
<evidence type="ECO:0000256" key="4">
    <source>
        <dbReference type="SAM" id="MobiDB-lite"/>
    </source>
</evidence>
<evidence type="ECO:0000256" key="2">
    <source>
        <dbReference type="PROSITE-ProRule" id="PRU00708"/>
    </source>
</evidence>
<dbReference type="InterPro" id="IPR045865">
    <property type="entry name" value="ACT-like_dom_sf"/>
</dbReference>
<dbReference type="AlphaFoldDB" id="A0A103Y4L4"/>
<evidence type="ECO:0000313" key="7">
    <source>
        <dbReference type="Proteomes" id="UP000243975"/>
    </source>
</evidence>
<dbReference type="InterPro" id="IPR002912">
    <property type="entry name" value="ACT_dom"/>
</dbReference>
<feature type="repeat" description="PPR" evidence="2">
    <location>
        <begin position="587"/>
        <end position="621"/>
    </location>
</feature>
<sequence length="1255" mass="141606">MEDEYAKLIRRMNPPRVKIDNSSSPDATVIQVESVNKHGILLEVVQLLADLNLIIKKAYISSDGGWFMDVFNVICQDGIKIRDEGMIHYITKVLENDAFYVPSLNGSVGLKPSEDYTAIELAGTDRPGLLSEVSAVLTHLGCNVVNAEIWTHNARAAAVVHVTDDKTRYAVEDPKRLSTIQKLLSNVLKGNNDLKAAKMTPGFTHRQRRLHQIMFAERDYEKSEEEEEEAEEEKEDGSRPQVTVLDCAEKGYTVITMRCRDRPKLLFDIICTLTDMQYVVFHGVVHTGEMEAYQEYYIRHVDGTALSSEAERERVMQCLEAAIERRTSEEAVELELCTEDRVGLLSDITRIFRENSLCIKRAEITTEGGKAKDKFYVTDMTGNGPVDPKTIDSIRREMGQHTTLDVRWKCSELAKPPAEETRMSFLRRNTVCYAYAHMYMKPSTSELANRISRALITASDQSTWTSLLEQSLHGIGCRHSLNPSLVSRVIDPFLIHHPSLALGFFNWASQQPGFTHTSISYHSILKSLSISRQFTALDTLMKQVKTLNIQLHPSLYRSLIASNVAGKKALNAFSVFNHVRCLIPDIGDHTCNSLVAALSSARNMGYAQQVFDEMTTRGVRVSTLGFGVFIWRFCITAELDKTLCLLDDVRRQDSGVNGSIVALLVVHGLCSASRVFEAMYMLDVLRKRDCKPDFMAYRIVAEALRATGNVVDVEKVLKMKRKLGVAPRASDYRDFIFQLISERLICEAKDLGEVIVNGNFPIEDDVLNALIGSVSTEDPCSALMFFKFLVSRERLPTLLTFTNLSRNLCRHEKHDELVQVYKILSWNQYFVDIERYHVMVSSFCKAGKVKEAYQVLQEMKKEGVGPDISSYNLVMEACCREDLVRPAKRLWDEMFANGCEANLKTYNILISKLSKIGQVKEAHRLFCHMLERGLQPDATTYGFLLEGLCQENQLETAFEVFKKSFEQDAVIAKDILREFILYLVREGQYMAASNLVHDYTTTIGHSESNMMLLKCLVDAGEVVVAIEHMKRVGEMWPSMLNELHAELLSWFTSSPKPQPILEFIQAIEGLQQNHFAFARCKERKNSSMESLIIFFVFSLLLTVWISLQVDASKPSIPHISVVGVVYCDACSNNSFSHHSYFLPGAEVRIDCRFNAASPRTAEQISFTVNRTTNRYGVYKMDIPSVDGINCAREASVLNTCRASLIRSTSPECNIPASITTSNQFSVKSKQANLCIYSLYALSFRPSKKDLAICGK</sequence>
<organism evidence="6 7">
    <name type="scientific">Cynara cardunculus var. scolymus</name>
    <name type="common">Globe artichoke</name>
    <name type="synonym">Cynara scolymus</name>
    <dbReference type="NCBI Taxonomy" id="59895"/>
    <lineage>
        <taxon>Eukaryota</taxon>
        <taxon>Viridiplantae</taxon>
        <taxon>Streptophyta</taxon>
        <taxon>Embryophyta</taxon>
        <taxon>Tracheophyta</taxon>
        <taxon>Spermatophyta</taxon>
        <taxon>Magnoliopsida</taxon>
        <taxon>eudicotyledons</taxon>
        <taxon>Gunneridae</taxon>
        <taxon>Pentapetalae</taxon>
        <taxon>asterids</taxon>
        <taxon>campanulids</taxon>
        <taxon>Asterales</taxon>
        <taxon>Asteraceae</taxon>
        <taxon>Carduoideae</taxon>
        <taxon>Cardueae</taxon>
        <taxon>Carduinae</taxon>
        <taxon>Cynara</taxon>
    </lineage>
</organism>
<dbReference type="Pfam" id="PF01190">
    <property type="entry name" value="Pollen_Ole_e_1"/>
    <property type="match status" value="1"/>
</dbReference>
<keyword evidence="1 3" id="KW-0677">Repeat</keyword>
<feature type="domain" description="ACT" evidence="5">
    <location>
        <begin position="333"/>
        <end position="408"/>
    </location>
</feature>
<evidence type="ECO:0000256" key="3">
    <source>
        <dbReference type="RuleBase" id="RU369043"/>
    </source>
</evidence>
<comment type="function">
    <text evidence="3">Binds amino acids.</text>
</comment>
<dbReference type="InterPro" id="IPR011990">
    <property type="entry name" value="TPR-like_helical_dom_sf"/>
</dbReference>
<feature type="compositionally biased region" description="Acidic residues" evidence="4">
    <location>
        <begin position="222"/>
        <end position="235"/>
    </location>
</feature>
<evidence type="ECO:0000256" key="1">
    <source>
        <dbReference type="ARBA" id="ARBA00022737"/>
    </source>
</evidence>
<feature type="repeat" description="PPR" evidence="2">
    <location>
        <begin position="867"/>
        <end position="901"/>
    </location>
</feature>
<dbReference type="CDD" id="cd04897">
    <property type="entry name" value="ACT_ACR_3"/>
    <property type="match status" value="1"/>
</dbReference>
<feature type="repeat" description="PPR" evidence="2">
    <location>
        <begin position="902"/>
        <end position="936"/>
    </location>
</feature>
<dbReference type="SUPFAM" id="SSF55021">
    <property type="entry name" value="ACT-like"/>
    <property type="match status" value="3"/>
</dbReference>
<dbReference type="Gene3D" id="3.30.70.260">
    <property type="match status" value="1"/>
</dbReference>
<feature type="region of interest" description="Disordered" evidence="4">
    <location>
        <begin position="218"/>
        <end position="240"/>
    </location>
</feature>
<dbReference type="PROSITE" id="PS51671">
    <property type="entry name" value="ACT"/>
    <property type="match status" value="3"/>
</dbReference>
<dbReference type="InterPro" id="IPR040217">
    <property type="entry name" value="ACR1-12"/>
</dbReference>
<keyword evidence="7" id="KW-1185">Reference proteome</keyword>
<gene>
    <name evidence="6" type="ORF">Ccrd_019294</name>
</gene>
<dbReference type="PANTHER" id="PTHR31096:SF55">
    <property type="entry name" value="ACT DOMAIN-CONTAINING PROTEIN ACR6"/>
    <property type="match status" value="1"/>
</dbReference>
<dbReference type="Pfam" id="PF01842">
    <property type="entry name" value="ACT"/>
    <property type="match status" value="1"/>
</dbReference>
<dbReference type="Pfam" id="PF13041">
    <property type="entry name" value="PPR_2"/>
    <property type="match status" value="2"/>
</dbReference>
<dbReference type="NCBIfam" id="TIGR00756">
    <property type="entry name" value="PPR"/>
    <property type="match status" value="4"/>
</dbReference>
<dbReference type="GO" id="GO:0016597">
    <property type="term" value="F:amino acid binding"/>
    <property type="evidence" value="ECO:0007669"/>
    <property type="project" value="UniProtKB-UniRule"/>
</dbReference>
<dbReference type="OMA" id="FMHRERR"/>
<proteinExistence type="predicted"/>
<protein>
    <recommendedName>
        <fullName evidence="3">ACT domain-containing protein ACR</fullName>
    </recommendedName>
    <alternativeName>
        <fullName evidence="3">Protein ACT DOMAIN REPEATS</fullName>
    </alternativeName>
</protein>